<keyword evidence="2" id="KW-0812">Transmembrane</keyword>
<dbReference type="EMBL" id="LJCR01000173">
    <property type="protein sequence ID" value="KPV53811.1"/>
    <property type="molecule type" value="Genomic_DNA"/>
</dbReference>
<proteinExistence type="predicted"/>
<dbReference type="AlphaFoldDB" id="A0A0P9DJY2"/>
<evidence type="ECO:0000259" key="8">
    <source>
        <dbReference type="PROSITE" id="PS50929"/>
    </source>
</evidence>
<evidence type="ECO:0000256" key="4">
    <source>
        <dbReference type="ARBA" id="ARBA00022840"/>
    </source>
</evidence>
<dbReference type="GO" id="GO:0016887">
    <property type="term" value="F:ATP hydrolysis activity"/>
    <property type="evidence" value="ECO:0007669"/>
    <property type="project" value="InterPro"/>
</dbReference>
<dbReference type="Proteomes" id="UP000050509">
    <property type="component" value="Unassembled WGS sequence"/>
</dbReference>
<dbReference type="InterPro" id="IPR039421">
    <property type="entry name" value="Type_1_exporter"/>
</dbReference>
<dbReference type="SUPFAM" id="SSF52540">
    <property type="entry name" value="P-loop containing nucleoside triphosphate hydrolases"/>
    <property type="match status" value="1"/>
</dbReference>
<evidence type="ECO:0000256" key="2">
    <source>
        <dbReference type="ARBA" id="ARBA00022692"/>
    </source>
</evidence>
<dbReference type="Gene3D" id="1.20.1560.10">
    <property type="entry name" value="ABC transporter type 1, transmembrane domain"/>
    <property type="match status" value="1"/>
</dbReference>
<dbReference type="PANTHER" id="PTHR24221:SF423">
    <property type="entry name" value="ABC TRANSPORTER"/>
    <property type="match status" value="1"/>
</dbReference>
<dbReference type="GO" id="GO:0005524">
    <property type="term" value="F:ATP binding"/>
    <property type="evidence" value="ECO:0007669"/>
    <property type="project" value="UniProtKB-KW"/>
</dbReference>
<organism evidence="9 10">
    <name type="scientific">Kouleothrix aurantiaca</name>
    <dbReference type="NCBI Taxonomy" id="186479"/>
    <lineage>
        <taxon>Bacteria</taxon>
        <taxon>Bacillati</taxon>
        <taxon>Chloroflexota</taxon>
        <taxon>Chloroflexia</taxon>
        <taxon>Chloroflexales</taxon>
        <taxon>Roseiflexineae</taxon>
        <taxon>Roseiflexaceae</taxon>
        <taxon>Kouleothrix</taxon>
    </lineage>
</organism>
<protein>
    <submittedName>
        <fullName evidence="9">ABC transporter ATP-binding protein</fullName>
    </submittedName>
</protein>
<dbReference type="GO" id="GO:0140359">
    <property type="term" value="F:ABC-type transporter activity"/>
    <property type="evidence" value="ECO:0007669"/>
    <property type="project" value="InterPro"/>
</dbReference>
<dbReference type="SMART" id="SM00382">
    <property type="entry name" value="AAA"/>
    <property type="match status" value="1"/>
</dbReference>
<dbReference type="PANTHER" id="PTHR24221">
    <property type="entry name" value="ATP-BINDING CASSETTE SUB-FAMILY B"/>
    <property type="match status" value="1"/>
</dbReference>
<dbReference type="Pfam" id="PF00005">
    <property type="entry name" value="ABC_tran"/>
    <property type="match status" value="1"/>
</dbReference>
<keyword evidence="4 9" id="KW-0067">ATP-binding</keyword>
<dbReference type="InterPro" id="IPR036640">
    <property type="entry name" value="ABC1_TM_sf"/>
</dbReference>
<reference evidence="9 10" key="1">
    <citation type="submission" date="2015-09" db="EMBL/GenBank/DDBJ databases">
        <title>Draft genome sequence of Kouleothrix aurantiaca JCM 19913.</title>
        <authorList>
            <person name="Hemp J."/>
        </authorList>
    </citation>
    <scope>NUCLEOTIDE SEQUENCE [LARGE SCALE GENOMIC DNA]</scope>
    <source>
        <strain evidence="9 10">COM-B</strain>
    </source>
</reference>
<evidence type="ECO:0000259" key="7">
    <source>
        <dbReference type="PROSITE" id="PS50893"/>
    </source>
</evidence>
<evidence type="ECO:0000256" key="6">
    <source>
        <dbReference type="ARBA" id="ARBA00023136"/>
    </source>
</evidence>
<evidence type="ECO:0000313" key="9">
    <source>
        <dbReference type="EMBL" id="KPV53811.1"/>
    </source>
</evidence>
<dbReference type="PATRIC" id="fig|186479.3.peg.2804"/>
<keyword evidence="6" id="KW-0472">Membrane</keyword>
<evidence type="ECO:0000256" key="3">
    <source>
        <dbReference type="ARBA" id="ARBA00022741"/>
    </source>
</evidence>
<dbReference type="SUPFAM" id="SSF90123">
    <property type="entry name" value="ABC transporter transmembrane region"/>
    <property type="match status" value="1"/>
</dbReference>
<evidence type="ECO:0000313" key="10">
    <source>
        <dbReference type="Proteomes" id="UP000050509"/>
    </source>
</evidence>
<dbReference type="Gene3D" id="3.40.50.300">
    <property type="entry name" value="P-loop containing nucleotide triphosphate hydrolases"/>
    <property type="match status" value="1"/>
</dbReference>
<evidence type="ECO:0000256" key="1">
    <source>
        <dbReference type="ARBA" id="ARBA00004651"/>
    </source>
</evidence>
<dbReference type="PROSITE" id="PS50893">
    <property type="entry name" value="ABC_TRANSPORTER_2"/>
    <property type="match status" value="1"/>
</dbReference>
<feature type="non-terminal residue" evidence="9">
    <location>
        <position position="1"/>
    </location>
</feature>
<dbReference type="InterPro" id="IPR011527">
    <property type="entry name" value="ABC1_TM_dom"/>
</dbReference>
<dbReference type="PROSITE" id="PS50929">
    <property type="entry name" value="ABC_TM1F"/>
    <property type="match status" value="1"/>
</dbReference>
<comment type="subcellular location">
    <subcellularLocation>
        <location evidence="1">Cell membrane</location>
        <topology evidence="1">Multi-pass membrane protein</topology>
    </subcellularLocation>
</comment>
<dbReference type="InterPro" id="IPR003593">
    <property type="entry name" value="AAA+_ATPase"/>
</dbReference>
<accession>A0A0P9DJY2</accession>
<dbReference type="InterPro" id="IPR027417">
    <property type="entry name" value="P-loop_NTPase"/>
</dbReference>
<sequence>LRLGRVLVVTNMARKRIENYRRASRSTTGDVTGFVGELFGAVQAVQVAGAEERAVAHFRTLNDARRVSGLRDRLFTEVLNAVFENAASLGTGAILLLTASAIQRGTFTIGDFALFVYYLGLLAHFTGHFGKILAKYRQAGVSFERMVTLLQGAPSETLVRHSPVWSQPRPQDAEPDAPALESLDVRGLSFHFPDSGRGIADVSFTVPRGSFTVITGRVGSGKTTLLRTLLGLLPADSGAVLWNGAEVAQPGSFFVPPRAAYTAQAPRLFSDTLRENLLLGQPEAQADLPGALRLAVFEHDLAQMPDGLETAVGAKGMRLSGGQVQRAAAARMFVRQPALLVFDDLSSALDVETEKTLWERINGRQTAVSSQPLQNDALPAAARQPPTILAVSHRRAALRRADQIVVLKDGKIEARGTLDELLATSDELRRLWAGEHEPVAALSR</sequence>
<keyword evidence="3" id="KW-0547">Nucleotide-binding</keyword>
<gene>
    <name evidence="9" type="ORF">SE17_07410</name>
</gene>
<dbReference type="InterPro" id="IPR003439">
    <property type="entry name" value="ABC_transporter-like_ATP-bd"/>
</dbReference>
<evidence type="ECO:0000256" key="5">
    <source>
        <dbReference type="ARBA" id="ARBA00022989"/>
    </source>
</evidence>
<dbReference type="GO" id="GO:0005886">
    <property type="term" value="C:plasma membrane"/>
    <property type="evidence" value="ECO:0007669"/>
    <property type="project" value="UniProtKB-SubCell"/>
</dbReference>
<comment type="caution">
    <text evidence="9">The sequence shown here is derived from an EMBL/GenBank/DDBJ whole genome shotgun (WGS) entry which is preliminary data.</text>
</comment>
<feature type="domain" description="ABC transmembrane type-1" evidence="8">
    <location>
        <begin position="6"/>
        <end position="138"/>
    </location>
</feature>
<feature type="domain" description="ABC transporter" evidence="7">
    <location>
        <begin position="183"/>
        <end position="434"/>
    </location>
</feature>
<keyword evidence="5" id="KW-1133">Transmembrane helix</keyword>
<keyword evidence="10" id="KW-1185">Reference proteome</keyword>
<name>A0A0P9DJY2_9CHLR</name>